<evidence type="ECO:0000256" key="11">
    <source>
        <dbReference type="RuleBase" id="RU003783"/>
    </source>
</evidence>
<comment type="function">
    <text evidence="2 10 12">Catalyzes the transfer of a dimethylallyl group onto the adenine at position 37 in tRNAs that read codons beginning with uridine, leading to the formation of N6-(dimethylallyl)adenosine (i(6)A).</text>
</comment>
<evidence type="ECO:0000256" key="1">
    <source>
        <dbReference type="ARBA" id="ARBA00001946"/>
    </source>
</evidence>
<proteinExistence type="inferred from homology"/>
<dbReference type="Pfam" id="PF01715">
    <property type="entry name" value="IPPT"/>
    <property type="match status" value="1"/>
</dbReference>
<keyword evidence="4 10" id="KW-0808">Transferase</keyword>
<dbReference type="Proteomes" id="UP000732193">
    <property type="component" value="Unassembled WGS sequence"/>
</dbReference>
<feature type="binding site" evidence="10">
    <location>
        <begin position="26"/>
        <end position="31"/>
    </location>
    <ligand>
        <name>substrate</name>
    </ligand>
</feature>
<feature type="binding site" evidence="10">
    <location>
        <begin position="24"/>
        <end position="31"/>
    </location>
    <ligand>
        <name>ATP</name>
        <dbReference type="ChEBI" id="CHEBI:30616"/>
    </ligand>
</feature>
<dbReference type="Gene3D" id="3.40.50.300">
    <property type="entry name" value="P-loop containing nucleotide triphosphate hydrolases"/>
    <property type="match status" value="1"/>
</dbReference>
<evidence type="ECO:0000256" key="6">
    <source>
        <dbReference type="ARBA" id="ARBA00022741"/>
    </source>
</evidence>
<dbReference type="PANTHER" id="PTHR11088:SF60">
    <property type="entry name" value="TRNA DIMETHYLALLYLTRANSFERASE"/>
    <property type="match status" value="1"/>
</dbReference>
<dbReference type="GO" id="GO:0052381">
    <property type="term" value="F:tRNA dimethylallyltransferase activity"/>
    <property type="evidence" value="ECO:0007669"/>
    <property type="project" value="UniProtKB-UniRule"/>
</dbReference>
<comment type="caution">
    <text evidence="14">The sequence shown here is derived from an EMBL/GenBank/DDBJ whole genome shotgun (WGS) entry which is preliminary data.</text>
</comment>
<dbReference type="SUPFAM" id="SSF52540">
    <property type="entry name" value="P-loop containing nucleoside triphosphate hydrolases"/>
    <property type="match status" value="2"/>
</dbReference>
<evidence type="ECO:0000313" key="15">
    <source>
        <dbReference type="Proteomes" id="UP000732193"/>
    </source>
</evidence>
<dbReference type="InterPro" id="IPR039657">
    <property type="entry name" value="Dimethylallyltransferase"/>
</dbReference>
<dbReference type="NCBIfam" id="TIGR00174">
    <property type="entry name" value="miaA"/>
    <property type="match status" value="1"/>
</dbReference>
<accession>A0AAE3B5V8</accession>
<reference evidence="14 15" key="1">
    <citation type="submission" date="2021-01" db="EMBL/GenBank/DDBJ databases">
        <title>Diatom-associated Roseobacters Show Island Model of Population Structure.</title>
        <authorList>
            <person name="Qu L."/>
            <person name="Feng X."/>
            <person name="Chen Y."/>
            <person name="Li L."/>
            <person name="Wang X."/>
            <person name="Hu Z."/>
            <person name="Wang H."/>
            <person name="Luo H."/>
        </authorList>
    </citation>
    <scope>NUCLEOTIDE SEQUENCE [LARGE SCALE GENOMIC DNA]</scope>
    <source>
        <strain evidence="14 15">TR60-84</strain>
    </source>
</reference>
<evidence type="ECO:0000256" key="8">
    <source>
        <dbReference type="ARBA" id="ARBA00022842"/>
    </source>
</evidence>
<dbReference type="InterPro" id="IPR027417">
    <property type="entry name" value="P-loop_NTPase"/>
</dbReference>
<name>A0AAE3B5V8_9RHOB</name>
<dbReference type="EC" id="2.5.1.75" evidence="10"/>
<evidence type="ECO:0000256" key="10">
    <source>
        <dbReference type="HAMAP-Rule" id="MF_00185"/>
    </source>
</evidence>
<dbReference type="RefSeq" id="WP_203241343.1">
    <property type="nucleotide sequence ID" value="NZ_JAFBRH010000001.1"/>
</dbReference>
<comment type="subunit">
    <text evidence="10">Monomer.</text>
</comment>
<feature type="site" description="Interaction with substrate tRNA" evidence="10">
    <location>
        <position position="133"/>
    </location>
</feature>
<organism evidence="14 15">
    <name type="scientific">Sulfitobacter geojensis</name>
    <dbReference type="NCBI Taxonomy" id="1342299"/>
    <lineage>
        <taxon>Bacteria</taxon>
        <taxon>Pseudomonadati</taxon>
        <taxon>Pseudomonadota</taxon>
        <taxon>Alphaproteobacteria</taxon>
        <taxon>Rhodobacterales</taxon>
        <taxon>Roseobacteraceae</taxon>
        <taxon>Sulfitobacter</taxon>
    </lineage>
</organism>
<comment type="cofactor">
    <cofactor evidence="1 10">
        <name>Mg(2+)</name>
        <dbReference type="ChEBI" id="CHEBI:18420"/>
    </cofactor>
</comment>
<keyword evidence="8 10" id="KW-0460">Magnesium</keyword>
<evidence type="ECO:0000256" key="13">
    <source>
        <dbReference type="RuleBase" id="RU003785"/>
    </source>
</evidence>
<comment type="catalytic activity">
    <reaction evidence="9 10 11">
        <text>adenosine(37) in tRNA + dimethylallyl diphosphate = N(6)-dimethylallyladenosine(37) in tRNA + diphosphate</text>
        <dbReference type="Rhea" id="RHEA:26482"/>
        <dbReference type="Rhea" id="RHEA-COMP:10162"/>
        <dbReference type="Rhea" id="RHEA-COMP:10375"/>
        <dbReference type="ChEBI" id="CHEBI:33019"/>
        <dbReference type="ChEBI" id="CHEBI:57623"/>
        <dbReference type="ChEBI" id="CHEBI:74411"/>
        <dbReference type="ChEBI" id="CHEBI:74415"/>
        <dbReference type="EC" id="2.5.1.75"/>
    </reaction>
</comment>
<dbReference type="GO" id="GO:0006400">
    <property type="term" value="P:tRNA modification"/>
    <property type="evidence" value="ECO:0007669"/>
    <property type="project" value="TreeGrafter"/>
</dbReference>
<sequence length="293" mass="31714">MQVPADLSNPLRDISPEKHVLIAGPTASGKSALALKIAAAQGGVIVNADASQVYDCWRIITARPSPAEEAQAPHLLYGHIGAHDTYSTGHWLREVTALLGSGQRLIITGGTGLYFAALTQGLAEIPQTPTEIRAKGDDMPLSALLAALDGETLARIDTQNRARAQRAWEVQTATGKGLAAWQDATGPAALPLAACHPIVFDVEKDWLNARIAKRFDMMIDQGALAEAEAVRPHYAPNLPAHRAIGIPELMAYLDGQITLEEAKEQAVIATRRFAKRQRTWMRNKMADWQKLSP</sequence>
<evidence type="ECO:0000313" key="14">
    <source>
        <dbReference type="EMBL" id="MBM1712756.1"/>
    </source>
</evidence>
<keyword evidence="6 10" id="KW-0547">Nucleotide-binding</keyword>
<evidence type="ECO:0000256" key="4">
    <source>
        <dbReference type="ARBA" id="ARBA00022679"/>
    </source>
</evidence>
<evidence type="ECO:0000256" key="7">
    <source>
        <dbReference type="ARBA" id="ARBA00022840"/>
    </source>
</evidence>
<dbReference type="AlphaFoldDB" id="A0AAE3B5V8"/>
<evidence type="ECO:0000256" key="3">
    <source>
        <dbReference type="ARBA" id="ARBA00005842"/>
    </source>
</evidence>
<dbReference type="PANTHER" id="PTHR11088">
    <property type="entry name" value="TRNA DIMETHYLALLYLTRANSFERASE"/>
    <property type="match status" value="1"/>
</dbReference>
<dbReference type="GO" id="GO:0005524">
    <property type="term" value="F:ATP binding"/>
    <property type="evidence" value="ECO:0007669"/>
    <property type="project" value="UniProtKB-UniRule"/>
</dbReference>
<comment type="similarity">
    <text evidence="3 10 13">Belongs to the IPP transferase family.</text>
</comment>
<dbReference type="Gene3D" id="1.10.20.140">
    <property type="match status" value="1"/>
</dbReference>
<feature type="site" description="Interaction with substrate tRNA" evidence="10">
    <location>
        <position position="111"/>
    </location>
</feature>
<evidence type="ECO:0000256" key="9">
    <source>
        <dbReference type="ARBA" id="ARBA00049563"/>
    </source>
</evidence>
<keyword evidence="7 10" id="KW-0067">ATP-binding</keyword>
<dbReference type="InterPro" id="IPR018022">
    <property type="entry name" value="IPT"/>
</dbReference>
<protein>
    <recommendedName>
        <fullName evidence="10">tRNA dimethylallyltransferase</fullName>
        <ecNumber evidence="10">2.5.1.75</ecNumber>
    </recommendedName>
    <alternativeName>
        <fullName evidence="10">Dimethylallyl diphosphate:tRNA dimethylallyltransferase</fullName>
        <shortName evidence="10">DMAPP:tRNA dimethylallyltransferase</shortName>
        <shortName evidence="10">DMATase</shortName>
    </alternativeName>
    <alternativeName>
        <fullName evidence="10">Isopentenyl-diphosphate:tRNA isopentenyltransferase</fullName>
        <shortName evidence="10">IPP transferase</shortName>
        <shortName evidence="10">IPPT</shortName>
        <shortName evidence="10">IPTase</shortName>
    </alternativeName>
</protein>
<evidence type="ECO:0000256" key="5">
    <source>
        <dbReference type="ARBA" id="ARBA00022694"/>
    </source>
</evidence>
<evidence type="ECO:0000256" key="12">
    <source>
        <dbReference type="RuleBase" id="RU003784"/>
    </source>
</evidence>
<keyword evidence="5 10" id="KW-0819">tRNA processing</keyword>
<keyword evidence="15" id="KW-1185">Reference proteome</keyword>
<dbReference type="EMBL" id="JAFBRM010000001">
    <property type="protein sequence ID" value="MBM1712756.1"/>
    <property type="molecule type" value="Genomic_DNA"/>
</dbReference>
<evidence type="ECO:0000256" key="2">
    <source>
        <dbReference type="ARBA" id="ARBA00003213"/>
    </source>
</evidence>
<gene>
    <name evidence="10 14" type="primary">miaA</name>
    <name evidence="14" type="ORF">JQV55_04195</name>
</gene>
<comment type="caution">
    <text evidence="10">Lacks conserved residue(s) required for the propagation of feature annotation.</text>
</comment>
<dbReference type="HAMAP" id="MF_00185">
    <property type="entry name" value="IPP_trans"/>
    <property type="match status" value="1"/>
</dbReference>